<dbReference type="RefSeq" id="WP_160632392.1">
    <property type="nucleotide sequence ID" value="NZ_WWNE01000005.1"/>
</dbReference>
<keyword evidence="6 7" id="KW-0472">Membrane</keyword>
<comment type="caution">
    <text evidence="10">The sequence shown here is derived from an EMBL/GenBank/DDBJ whole genome shotgun (WGS) entry which is preliminary data.</text>
</comment>
<dbReference type="PANTHER" id="PTHR43731">
    <property type="entry name" value="RHOMBOID PROTEASE"/>
    <property type="match status" value="1"/>
</dbReference>
<feature type="transmembrane region" description="Helical" evidence="7">
    <location>
        <begin position="74"/>
        <end position="98"/>
    </location>
</feature>
<evidence type="ECO:0000256" key="6">
    <source>
        <dbReference type="ARBA" id="ARBA00023136"/>
    </source>
</evidence>
<dbReference type="Gene3D" id="1.20.1540.10">
    <property type="entry name" value="Rhomboid-like"/>
    <property type="match status" value="1"/>
</dbReference>
<evidence type="ECO:0000256" key="1">
    <source>
        <dbReference type="ARBA" id="ARBA00004141"/>
    </source>
</evidence>
<dbReference type="SUPFAM" id="SSF144091">
    <property type="entry name" value="Rhomboid-like"/>
    <property type="match status" value="1"/>
</dbReference>
<feature type="transmembrane region" description="Helical" evidence="7">
    <location>
        <begin position="175"/>
        <end position="194"/>
    </location>
</feature>
<dbReference type="GO" id="GO:0004252">
    <property type="term" value="F:serine-type endopeptidase activity"/>
    <property type="evidence" value="ECO:0007669"/>
    <property type="project" value="InterPro"/>
</dbReference>
<dbReference type="InterPro" id="IPR046483">
    <property type="entry name" value="DUF6576"/>
</dbReference>
<proteinExistence type="inferred from homology"/>
<dbReference type="GO" id="GO:0016020">
    <property type="term" value="C:membrane"/>
    <property type="evidence" value="ECO:0007669"/>
    <property type="project" value="UniProtKB-SubCell"/>
</dbReference>
<dbReference type="Pfam" id="PF01694">
    <property type="entry name" value="Rhomboid"/>
    <property type="match status" value="1"/>
</dbReference>
<dbReference type="InterPro" id="IPR022764">
    <property type="entry name" value="Peptidase_S54_rhomboid_dom"/>
</dbReference>
<keyword evidence="10" id="KW-0645">Protease</keyword>
<evidence type="ECO:0000259" key="9">
    <source>
        <dbReference type="Pfam" id="PF20216"/>
    </source>
</evidence>
<evidence type="ECO:0000313" key="11">
    <source>
        <dbReference type="Proteomes" id="UP000470771"/>
    </source>
</evidence>
<dbReference type="GO" id="GO:0006508">
    <property type="term" value="P:proteolysis"/>
    <property type="evidence" value="ECO:0007669"/>
    <property type="project" value="UniProtKB-KW"/>
</dbReference>
<gene>
    <name evidence="10" type="ORF">GQN54_04865</name>
</gene>
<accession>A0A6N9NHX9</accession>
<evidence type="ECO:0000259" key="8">
    <source>
        <dbReference type="Pfam" id="PF01694"/>
    </source>
</evidence>
<feature type="transmembrane region" description="Helical" evidence="7">
    <location>
        <begin position="144"/>
        <end position="163"/>
    </location>
</feature>
<keyword evidence="4" id="KW-0378">Hydrolase</keyword>
<dbReference type="InterPro" id="IPR035952">
    <property type="entry name" value="Rhomboid-like_sf"/>
</dbReference>
<comment type="similarity">
    <text evidence="2">Belongs to the peptidase S54 family.</text>
</comment>
<evidence type="ECO:0000313" key="10">
    <source>
        <dbReference type="EMBL" id="NBG65434.1"/>
    </source>
</evidence>
<name>A0A6N9NHX9_9FLAO</name>
<evidence type="ECO:0000256" key="4">
    <source>
        <dbReference type="ARBA" id="ARBA00022801"/>
    </source>
</evidence>
<dbReference type="EMBL" id="WWNE01000005">
    <property type="protein sequence ID" value="NBG65434.1"/>
    <property type="molecule type" value="Genomic_DNA"/>
</dbReference>
<dbReference type="PANTHER" id="PTHR43731:SF14">
    <property type="entry name" value="PRESENILIN-ASSOCIATED RHOMBOID-LIKE PROTEIN, MITOCHONDRIAL"/>
    <property type="match status" value="1"/>
</dbReference>
<protein>
    <submittedName>
        <fullName evidence="10">Rhomboid family intramembrane serine protease</fullName>
    </submittedName>
</protein>
<evidence type="ECO:0000256" key="2">
    <source>
        <dbReference type="ARBA" id="ARBA00009045"/>
    </source>
</evidence>
<keyword evidence="11" id="KW-1185">Reference proteome</keyword>
<feature type="transmembrane region" description="Helical" evidence="7">
    <location>
        <begin position="21"/>
        <end position="45"/>
    </location>
</feature>
<feature type="transmembrane region" description="Helical" evidence="7">
    <location>
        <begin position="200"/>
        <end position="217"/>
    </location>
</feature>
<evidence type="ECO:0000256" key="7">
    <source>
        <dbReference type="SAM" id="Phobius"/>
    </source>
</evidence>
<dbReference type="Proteomes" id="UP000470771">
    <property type="component" value="Unassembled WGS sequence"/>
</dbReference>
<dbReference type="AlphaFoldDB" id="A0A6N9NHX9"/>
<feature type="domain" description="Peptidase S54 rhomboid" evidence="8">
    <location>
        <begin position="71"/>
        <end position="216"/>
    </location>
</feature>
<comment type="subcellular location">
    <subcellularLocation>
        <location evidence="1">Membrane</location>
        <topology evidence="1">Multi-pass membrane protein</topology>
    </subcellularLocation>
</comment>
<feature type="domain" description="DUF6576" evidence="9">
    <location>
        <begin position="258"/>
        <end position="295"/>
    </location>
</feature>
<dbReference type="InterPro" id="IPR050925">
    <property type="entry name" value="Rhomboid_protease_S54"/>
</dbReference>
<reference evidence="10 11" key="1">
    <citation type="submission" date="2019-12" db="EMBL/GenBank/DDBJ databases">
        <authorList>
            <person name="Zhao J."/>
        </authorList>
    </citation>
    <scope>NUCLEOTIDE SEQUENCE [LARGE SCALE GENOMIC DNA]</scope>
    <source>
        <strain evidence="10 11">S-15</strain>
    </source>
</reference>
<dbReference type="Pfam" id="PF20216">
    <property type="entry name" value="DUF6576"/>
    <property type="match status" value="1"/>
</dbReference>
<feature type="transmembrane region" description="Helical" evidence="7">
    <location>
        <begin position="110"/>
        <end position="132"/>
    </location>
</feature>
<evidence type="ECO:0000256" key="5">
    <source>
        <dbReference type="ARBA" id="ARBA00022989"/>
    </source>
</evidence>
<organism evidence="10 11">
    <name type="scientific">Acidiluteibacter ferrifornacis</name>
    <dbReference type="NCBI Taxonomy" id="2692424"/>
    <lineage>
        <taxon>Bacteria</taxon>
        <taxon>Pseudomonadati</taxon>
        <taxon>Bacteroidota</taxon>
        <taxon>Flavobacteriia</taxon>
        <taxon>Flavobacteriales</taxon>
        <taxon>Cryomorphaceae</taxon>
        <taxon>Acidiluteibacter</taxon>
    </lineage>
</organism>
<sequence>MNKFSFQQVLKGYNDADAATKLIYINGAVFIFIKVILVALWLFAIQGGAANEWVMDFMAVPTYIEKLIVRPWTLFTYMFTHTGFLHLIFNLLALYFGGQLFSQFLGQKKVWSVYINGGLAGAILYIFAYNLFPVFGNVIPVSKAIGASASIMAILAAVATYVPNMEVRMFFIGNIKLKWIVIFLFVVDVLSISQSNSGGHISHIGGAIYGYFFALQLKKGKDISGWIWPIQRFFKKIFSFEKKSKIKVTHRSGVPKSDYQYNANKKQEQEKVDAILDKISKSGYDSLTKEEKNFLFSQSK</sequence>
<evidence type="ECO:0000256" key="3">
    <source>
        <dbReference type="ARBA" id="ARBA00022692"/>
    </source>
</evidence>
<keyword evidence="3 7" id="KW-0812">Transmembrane</keyword>
<keyword evidence="5 7" id="KW-1133">Transmembrane helix</keyword>